<keyword evidence="2" id="KW-1185">Reference proteome</keyword>
<sequence>MEARAYTRYSAPTCRAMTSTIITAFAVPIATIEMADCDTLNAELRRFFVECQSYGDKYANPDPFTHRNASLFESQFTLFDWRQPSVARLRDFCVSNLYQVIRELNGYDLQTLQRLHIAYESWFHVTRRGGYFGVHNHPMHSWSGVYCVCQEGDEGNEDSGKLTFINPFASNTMFVDMASHKLKPPYQIGSIPTRLKPGQLVIFPSWLLHEVTPFEPEGDGLRITVAFNARFRMDGVERPTPPSGV</sequence>
<comment type="caution">
    <text evidence="1">The sequence shown here is derived from an EMBL/GenBank/DDBJ whole genome shotgun (WGS) entry which is preliminary data.</text>
</comment>
<reference evidence="1 2" key="1">
    <citation type="submission" date="2019-03" db="EMBL/GenBank/DDBJ databases">
        <title>Luteimonas zhaokaii sp.nov., isolated from the rectal contents of Plateau pika in Yushu, Qinghai Province, China.</title>
        <authorList>
            <person name="Zhang G."/>
        </authorList>
    </citation>
    <scope>NUCLEOTIDE SEQUENCE [LARGE SCALE GENOMIC DNA]</scope>
    <source>
        <strain evidence="1 2">B9</strain>
    </source>
</reference>
<dbReference type="AlphaFoldDB" id="A0A4R5TTV0"/>
<evidence type="ECO:0008006" key="3">
    <source>
        <dbReference type="Google" id="ProtNLM"/>
    </source>
</evidence>
<protein>
    <recommendedName>
        <fullName evidence="3">Fe2OG dioxygenase domain-containing protein</fullName>
    </recommendedName>
</protein>
<evidence type="ECO:0000313" key="2">
    <source>
        <dbReference type="Proteomes" id="UP000294796"/>
    </source>
</evidence>
<dbReference type="EMBL" id="SMTF01000005">
    <property type="protein sequence ID" value="TDK24455.1"/>
    <property type="molecule type" value="Genomic_DNA"/>
</dbReference>
<gene>
    <name evidence="1" type="ORF">E2F46_09250</name>
</gene>
<accession>A0A4R5TTV0</accession>
<dbReference type="InterPro" id="IPR012668">
    <property type="entry name" value="CHP02466"/>
</dbReference>
<dbReference type="Pfam" id="PF13759">
    <property type="entry name" value="2OG-FeII_Oxy_5"/>
    <property type="match status" value="1"/>
</dbReference>
<proteinExistence type="predicted"/>
<organism evidence="1 2">
    <name type="scientific">Luteimonas aestuarii</name>
    <dbReference type="NCBI Taxonomy" id="453837"/>
    <lineage>
        <taxon>Bacteria</taxon>
        <taxon>Pseudomonadati</taxon>
        <taxon>Pseudomonadota</taxon>
        <taxon>Gammaproteobacteria</taxon>
        <taxon>Lysobacterales</taxon>
        <taxon>Lysobacteraceae</taxon>
        <taxon>Luteimonas</taxon>
    </lineage>
</organism>
<name>A0A4R5TTV0_9GAMM</name>
<dbReference type="Gene3D" id="2.60.120.620">
    <property type="entry name" value="q2cbj1_9rhob like domain"/>
    <property type="match status" value="1"/>
</dbReference>
<dbReference type="OrthoDB" id="549777at2"/>
<evidence type="ECO:0000313" key="1">
    <source>
        <dbReference type="EMBL" id="TDK24455.1"/>
    </source>
</evidence>
<dbReference type="Proteomes" id="UP000294796">
    <property type="component" value="Unassembled WGS sequence"/>
</dbReference>